<dbReference type="OrthoDB" id="4315400at2759"/>
<dbReference type="AlphaFoldDB" id="A0A0F8UK49"/>
<feature type="compositionally biased region" description="Low complexity" evidence="1">
    <location>
        <begin position="53"/>
        <end position="64"/>
    </location>
</feature>
<sequence length="489" mass="53412">MEIYPAPHEPMHPYYHHHQMNAITTSSTPTITPPPSFPLPSYSSPTISTGERLLSPSPSLSTGPPGVLSLHNYRKSLSQVGDTSPTVDAQEGKTLRRMSAASNLNRTTTQMGSTYHAYPFSASSTASSPLPPLSPSYSPSTLSEQLPEILDGLSFPGSSLVDVSHYDSVMDEKQSSYKLLDTFRARLEKFPDPDPPDLISILGPGHNRARSDSVLFKARRARKAAAPTTVIHQGTSFEILNPRESLNVARIVSYIEDVDAYSNSNHRDSYPNASTTFPAGHHDSYWGTLPPFEPEANQKVHDDLVGDSPHHPMPSISERLEEPDAESCYSPSVRPLSRTLSMIRPWTAHNDSDLGEPGPPVSFDDSSNTPLTSPDRDGYGEGYGEEYGIGIGTGNRDIGIDIAALYDIGYLPEQGKGTDNPTTIIYSQHKPLRKKSTVGRKKRKGFSSPSTSGFLPSRSARTNIPNPLKRLRGIAHALRKKTFPRANLS</sequence>
<feature type="region of interest" description="Disordered" evidence="1">
    <location>
        <begin position="429"/>
        <end position="465"/>
    </location>
</feature>
<organism evidence="2 3">
    <name type="scientific">Aspergillus rambellii</name>
    <dbReference type="NCBI Taxonomy" id="308745"/>
    <lineage>
        <taxon>Eukaryota</taxon>
        <taxon>Fungi</taxon>
        <taxon>Dikarya</taxon>
        <taxon>Ascomycota</taxon>
        <taxon>Pezizomycotina</taxon>
        <taxon>Eurotiomycetes</taxon>
        <taxon>Eurotiomycetidae</taxon>
        <taxon>Eurotiales</taxon>
        <taxon>Aspergillaceae</taxon>
        <taxon>Aspergillus</taxon>
        <taxon>Aspergillus subgen. Nidulantes</taxon>
    </lineage>
</organism>
<reference evidence="2 3" key="1">
    <citation type="submission" date="2015-02" db="EMBL/GenBank/DDBJ databases">
        <title>Draft Genome Sequences of Two Closely-Related Aflatoxigenic Aspergillus Species Obtained from the Cote d'Ivoire.</title>
        <authorList>
            <person name="Moore G.G."/>
            <person name="Beltz S.B."/>
            <person name="Mack B.M."/>
        </authorList>
    </citation>
    <scope>NUCLEOTIDE SEQUENCE [LARGE SCALE GENOMIC DNA]</scope>
    <source>
        <strain evidence="2 3">SRRC1468</strain>
    </source>
</reference>
<feature type="compositionally biased region" description="Basic and acidic residues" evidence="1">
    <location>
        <begin position="301"/>
        <end position="310"/>
    </location>
</feature>
<gene>
    <name evidence="2" type="ORF">ARAM_005597</name>
</gene>
<comment type="caution">
    <text evidence="2">The sequence shown here is derived from an EMBL/GenBank/DDBJ whole genome shotgun (WGS) entry which is preliminary data.</text>
</comment>
<proteinExistence type="predicted"/>
<evidence type="ECO:0000256" key="1">
    <source>
        <dbReference type="SAM" id="MobiDB-lite"/>
    </source>
</evidence>
<name>A0A0F8UK49_9EURO</name>
<feature type="region of interest" description="Disordered" evidence="1">
    <location>
        <begin position="44"/>
        <end position="64"/>
    </location>
</feature>
<dbReference type="Proteomes" id="UP000034291">
    <property type="component" value="Unassembled WGS sequence"/>
</dbReference>
<accession>A0A0F8UK49</accession>
<protein>
    <submittedName>
        <fullName evidence="2">Uncharacterized protein</fullName>
    </submittedName>
</protein>
<feature type="region of interest" description="Disordered" evidence="1">
    <location>
        <begin position="301"/>
        <end position="333"/>
    </location>
</feature>
<feature type="compositionally biased region" description="Polar residues" evidence="1">
    <location>
        <begin position="447"/>
        <end position="465"/>
    </location>
</feature>
<feature type="region of interest" description="Disordered" evidence="1">
    <location>
        <begin position="348"/>
        <end position="383"/>
    </location>
</feature>
<dbReference type="EMBL" id="JZBS01002147">
    <property type="protein sequence ID" value="KKK19933.1"/>
    <property type="molecule type" value="Genomic_DNA"/>
</dbReference>
<evidence type="ECO:0000313" key="3">
    <source>
        <dbReference type="Proteomes" id="UP000034291"/>
    </source>
</evidence>
<evidence type="ECO:0000313" key="2">
    <source>
        <dbReference type="EMBL" id="KKK19933.1"/>
    </source>
</evidence>
<keyword evidence="3" id="KW-1185">Reference proteome</keyword>
<feature type="compositionally biased region" description="Basic residues" evidence="1">
    <location>
        <begin position="430"/>
        <end position="445"/>
    </location>
</feature>